<feature type="domain" description="Glucose-methanol-choline oxidoreductase N-terminal" evidence="6">
    <location>
        <begin position="23"/>
        <end position="325"/>
    </location>
</feature>
<dbReference type="InterPro" id="IPR000172">
    <property type="entry name" value="GMC_OxRdtase_N"/>
</dbReference>
<feature type="binding site" evidence="5">
    <location>
        <position position="110"/>
    </location>
    <ligand>
        <name>FAD</name>
        <dbReference type="ChEBI" id="CHEBI:57692"/>
    </ligand>
</feature>
<keyword evidence="4 5" id="KW-0274">FAD</keyword>
<dbReference type="Pfam" id="PF05199">
    <property type="entry name" value="GMC_oxred_C"/>
    <property type="match status" value="1"/>
</dbReference>
<protein>
    <submittedName>
        <fullName evidence="8">Uncharacterized protein</fullName>
    </submittedName>
</protein>
<dbReference type="EMBL" id="OC915326">
    <property type="protein sequence ID" value="CAD7639910.1"/>
    <property type="molecule type" value="Genomic_DNA"/>
</dbReference>
<comment type="cofactor">
    <cofactor evidence="1 5">
        <name>FAD</name>
        <dbReference type="ChEBI" id="CHEBI:57692"/>
    </cofactor>
</comment>
<dbReference type="InterPro" id="IPR007867">
    <property type="entry name" value="GMC_OxRtase_C"/>
</dbReference>
<proteinExistence type="inferred from homology"/>
<evidence type="ECO:0000256" key="4">
    <source>
        <dbReference type="ARBA" id="ARBA00022827"/>
    </source>
</evidence>
<dbReference type="AlphaFoldDB" id="A0A7R9QBN7"/>
<evidence type="ECO:0000256" key="3">
    <source>
        <dbReference type="ARBA" id="ARBA00022630"/>
    </source>
</evidence>
<dbReference type="Gene3D" id="3.50.50.60">
    <property type="entry name" value="FAD/NAD(P)-binding domain"/>
    <property type="match status" value="1"/>
</dbReference>
<reference evidence="8" key="1">
    <citation type="submission" date="2020-11" db="EMBL/GenBank/DDBJ databases">
        <authorList>
            <person name="Tran Van P."/>
        </authorList>
    </citation>
    <scope>NUCLEOTIDE SEQUENCE</scope>
</reference>
<accession>A0A7R9QBN7</accession>
<dbReference type="PIRSF" id="PIRSF000137">
    <property type="entry name" value="Alcohol_oxidase"/>
    <property type="match status" value="1"/>
</dbReference>
<dbReference type="InterPro" id="IPR036188">
    <property type="entry name" value="FAD/NAD-bd_sf"/>
</dbReference>
<dbReference type="PANTHER" id="PTHR11552">
    <property type="entry name" value="GLUCOSE-METHANOL-CHOLINE GMC OXIDOREDUCTASE"/>
    <property type="match status" value="1"/>
</dbReference>
<dbReference type="SUPFAM" id="SSF51905">
    <property type="entry name" value="FAD/NAD(P)-binding domain"/>
    <property type="match status" value="1"/>
</dbReference>
<dbReference type="GO" id="GO:0050660">
    <property type="term" value="F:flavin adenine dinucleotide binding"/>
    <property type="evidence" value="ECO:0007669"/>
    <property type="project" value="InterPro"/>
</dbReference>
<name>A0A7R9QBN7_9ACAR</name>
<evidence type="ECO:0000313" key="9">
    <source>
        <dbReference type="Proteomes" id="UP000728032"/>
    </source>
</evidence>
<dbReference type="InterPro" id="IPR012132">
    <property type="entry name" value="GMC_OxRdtase"/>
</dbReference>
<sequence length="612" mass="68410">MLTLQRESIHKNINNALPLKQSYDYIVIGAGSAGAVVANRLTEDPNIQVLLLEAGDPQTFITDMPGLAIPLWKDIPLFDWDYKTVPQKYGLSLKEPGVFGERRGKAIGGTSTINGMIHVVGNRLDYDEWAHKYGAQGWSYADVLPYIKKLENNSDHRLLAQNSGYHGTKGPIGIISDPNPAPLLVKFQKVYNELGYETLDINGPKQLGTAFTQMTVKDGFRCGTGNGYLDPNRHPNNLHILSHALVTRIRFSNTNGEISATGVEFIRRDQKYKVNANIEVVVSAGVFNSPQLLMLSGIGPKAHLQSHGIPVVKDLPVGNNLQDHPKVVFQSVIRDQDAQPREPELNVQQLHEFAAYRRGPLASYTCLYTFFNTKSNAITQWPNIVLAAFVQKMKNNLTEVCEKYGERVDEWKQYYRPYLGKYYIRADANLRKPRSFGSVRLSSADPRAKPLIDPNFFDVPQDFTDLVEAAKFLLYILMESPIAKYLDFNHNPIPGCSLCPDRPMYACDSYIKCYIRLNGEKELHPVGTCRMGAPERQDVVVDPQLKVKNVCRLRVCDASIMPTVPNGNSNTPAIMIGEKCADLLKDDYYSKRNIPSGGAPVGMTSHSTRVNH</sequence>
<dbReference type="PANTHER" id="PTHR11552:SF147">
    <property type="entry name" value="CHOLINE DEHYDROGENASE, MITOCHONDRIAL"/>
    <property type="match status" value="1"/>
</dbReference>
<gene>
    <name evidence="8" type="ORF">ONB1V03_LOCUS2280</name>
</gene>
<organism evidence="8">
    <name type="scientific">Oppiella nova</name>
    <dbReference type="NCBI Taxonomy" id="334625"/>
    <lineage>
        <taxon>Eukaryota</taxon>
        <taxon>Metazoa</taxon>
        <taxon>Ecdysozoa</taxon>
        <taxon>Arthropoda</taxon>
        <taxon>Chelicerata</taxon>
        <taxon>Arachnida</taxon>
        <taxon>Acari</taxon>
        <taxon>Acariformes</taxon>
        <taxon>Sarcoptiformes</taxon>
        <taxon>Oribatida</taxon>
        <taxon>Brachypylina</taxon>
        <taxon>Oppioidea</taxon>
        <taxon>Oppiidae</taxon>
        <taxon>Oppiella</taxon>
    </lineage>
</organism>
<comment type="similarity">
    <text evidence="2">Belongs to the GMC oxidoreductase family.</text>
</comment>
<dbReference type="Pfam" id="PF00732">
    <property type="entry name" value="GMC_oxred_N"/>
    <property type="match status" value="1"/>
</dbReference>
<dbReference type="GO" id="GO:0016614">
    <property type="term" value="F:oxidoreductase activity, acting on CH-OH group of donors"/>
    <property type="evidence" value="ECO:0007669"/>
    <property type="project" value="InterPro"/>
</dbReference>
<evidence type="ECO:0000256" key="5">
    <source>
        <dbReference type="PIRSR" id="PIRSR000137-2"/>
    </source>
</evidence>
<dbReference type="SUPFAM" id="SSF54373">
    <property type="entry name" value="FAD-linked reductases, C-terminal domain"/>
    <property type="match status" value="1"/>
</dbReference>
<dbReference type="OrthoDB" id="269227at2759"/>
<evidence type="ECO:0000256" key="2">
    <source>
        <dbReference type="ARBA" id="ARBA00010790"/>
    </source>
</evidence>
<dbReference type="EMBL" id="CAJPVJ010000501">
    <property type="protein sequence ID" value="CAG2162688.1"/>
    <property type="molecule type" value="Genomic_DNA"/>
</dbReference>
<feature type="domain" description="Glucose-methanol-choline oxidoreductase C-terminal" evidence="7">
    <location>
        <begin position="433"/>
        <end position="577"/>
    </location>
</feature>
<keyword evidence="9" id="KW-1185">Reference proteome</keyword>
<keyword evidence="3" id="KW-0285">Flavoprotein</keyword>
<evidence type="ECO:0000313" key="8">
    <source>
        <dbReference type="EMBL" id="CAD7639910.1"/>
    </source>
</evidence>
<dbReference type="Gene3D" id="3.30.560.10">
    <property type="entry name" value="Glucose Oxidase, domain 3"/>
    <property type="match status" value="1"/>
</dbReference>
<dbReference type="Proteomes" id="UP000728032">
    <property type="component" value="Unassembled WGS sequence"/>
</dbReference>
<evidence type="ECO:0000259" key="6">
    <source>
        <dbReference type="Pfam" id="PF00732"/>
    </source>
</evidence>
<evidence type="ECO:0000259" key="7">
    <source>
        <dbReference type="Pfam" id="PF05199"/>
    </source>
</evidence>
<feature type="binding site" evidence="5">
    <location>
        <position position="246"/>
    </location>
    <ligand>
        <name>FAD</name>
        <dbReference type="ChEBI" id="CHEBI:57692"/>
    </ligand>
</feature>
<evidence type="ECO:0000256" key="1">
    <source>
        <dbReference type="ARBA" id="ARBA00001974"/>
    </source>
</evidence>